<proteinExistence type="predicted"/>
<dbReference type="AlphaFoldDB" id="A0A9W7FAB6"/>
<evidence type="ECO:0000313" key="2">
    <source>
        <dbReference type="EMBL" id="GMI06679.1"/>
    </source>
</evidence>
<feature type="compositionally biased region" description="Basic and acidic residues" evidence="1">
    <location>
        <begin position="1"/>
        <end position="14"/>
    </location>
</feature>
<accession>A0A9W7FAB6</accession>
<gene>
    <name evidence="2" type="ORF">TrRE_jg4692</name>
</gene>
<feature type="compositionally biased region" description="Acidic residues" evidence="1">
    <location>
        <begin position="15"/>
        <end position="47"/>
    </location>
</feature>
<name>A0A9W7FAB6_9STRA</name>
<feature type="region of interest" description="Disordered" evidence="1">
    <location>
        <begin position="1"/>
        <end position="54"/>
    </location>
</feature>
<keyword evidence="3" id="KW-1185">Reference proteome</keyword>
<dbReference type="OrthoDB" id="7130006at2759"/>
<reference evidence="2" key="1">
    <citation type="submission" date="2022-07" db="EMBL/GenBank/DDBJ databases">
        <title>Genome analysis of Parmales, a sister group of diatoms, reveals the evolutionary specialization of diatoms from phago-mixotrophs to photoautotrophs.</title>
        <authorList>
            <person name="Ban H."/>
            <person name="Sato S."/>
            <person name="Yoshikawa S."/>
            <person name="Kazumasa Y."/>
            <person name="Nakamura Y."/>
            <person name="Ichinomiya M."/>
            <person name="Saitoh K."/>
            <person name="Sato N."/>
            <person name="Blanc-Mathieu R."/>
            <person name="Endo H."/>
            <person name="Kuwata A."/>
            <person name="Ogata H."/>
        </authorList>
    </citation>
    <scope>NUCLEOTIDE SEQUENCE</scope>
</reference>
<comment type="caution">
    <text evidence="2">The sequence shown here is derived from an EMBL/GenBank/DDBJ whole genome shotgun (WGS) entry which is preliminary data.</text>
</comment>
<evidence type="ECO:0000313" key="3">
    <source>
        <dbReference type="Proteomes" id="UP001165082"/>
    </source>
</evidence>
<protein>
    <submittedName>
        <fullName evidence="2">Uncharacterized protein</fullName>
    </submittedName>
</protein>
<organism evidence="2 3">
    <name type="scientific">Triparma retinervis</name>
    <dbReference type="NCBI Taxonomy" id="2557542"/>
    <lineage>
        <taxon>Eukaryota</taxon>
        <taxon>Sar</taxon>
        <taxon>Stramenopiles</taxon>
        <taxon>Ochrophyta</taxon>
        <taxon>Bolidophyceae</taxon>
        <taxon>Parmales</taxon>
        <taxon>Triparmaceae</taxon>
        <taxon>Triparma</taxon>
    </lineage>
</organism>
<sequence>MGDAECKDMIRILEDINEEEEEEEEEEMESKEDDNILDDNNLDDNIPDDPNYHSLTWSRPRSSLLLEYYALYTSVPNTGRPKSALVVSHPWYLTGLSPCRMGHESMVRAMEAVRDTDVMMVCPTMCGRGGSEPCGGGEEGTWEEDVVNMLIGMGVEDVVTVGPCWYVPPFGVEYKF</sequence>
<dbReference type="Proteomes" id="UP001165082">
    <property type="component" value="Unassembled WGS sequence"/>
</dbReference>
<evidence type="ECO:0000256" key="1">
    <source>
        <dbReference type="SAM" id="MobiDB-lite"/>
    </source>
</evidence>
<dbReference type="EMBL" id="BRXZ01000171">
    <property type="protein sequence ID" value="GMI06679.1"/>
    <property type="molecule type" value="Genomic_DNA"/>
</dbReference>